<dbReference type="SUPFAM" id="SSF47592">
    <property type="entry name" value="SWIB/MDM2 domain"/>
    <property type="match status" value="1"/>
</dbReference>
<accession>A0A9W8TJU4</accession>
<dbReference type="SMART" id="SM00151">
    <property type="entry name" value="SWIB"/>
    <property type="match status" value="1"/>
</dbReference>
<dbReference type="Gene3D" id="1.10.245.10">
    <property type="entry name" value="SWIB/MDM2 domain"/>
    <property type="match status" value="1"/>
</dbReference>
<feature type="region of interest" description="Disordered" evidence="1">
    <location>
        <begin position="313"/>
        <end position="351"/>
    </location>
</feature>
<dbReference type="EMBL" id="JANPWZ010001235">
    <property type="protein sequence ID" value="KAJ3567482.1"/>
    <property type="molecule type" value="Genomic_DNA"/>
</dbReference>
<feature type="region of interest" description="Disordered" evidence="1">
    <location>
        <begin position="91"/>
        <end position="115"/>
    </location>
</feature>
<dbReference type="VEuPathDB" id="FungiDB:F4678DRAFT_471478"/>
<keyword evidence="4" id="KW-1185">Reference proteome</keyword>
<feature type="compositionally biased region" description="Basic and acidic residues" evidence="1">
    <location>
        <begin position="319"/>
        <end position="332"/>
    </location>
</feature>
<comment type="caution">
    <text evidence="3">The sequence shown here is derived from an EMBL/GenBank/DDBJ whole genome shotgun (WGS) entry which is preliminary data.</text>
</comment>
<organism evidence="3 4">
    <name type="scientific">Xylaria arbuscula</name>
    <dbReference type="NCBI Taxonomy" id="114810"/>
    <lineage>
        <taxon>Eukaryota</taxon>
        <taxon>Fungi</taxon>
        <taxon>Dikarya</taxon>
        <taxon>Ascomycota</taxon>
        <taxon>Pezizomycotina</taxon>
        <taxon>Sordariomycetes</taxon>
        <taxon>Xylariomycetidae</taxon>
        <taxon>Xylariales</taxon>
        <taxon>Xylariaceae</taxon>
        <taxon>Xylaria</taxon>
    </lineage>
</organism>
<dbReference type="PROSITE" id="PS51925">
    <property type="entry name" value="SWIB_MDM2"/>
    <property type="match status" value="1"/>
</dbReference>
<sequence>MVVAAEGQSSGDGEELQPLRDYTQSRVAPVHCPDQAIVRAPQTEILRRPFRISSAHARRSRRDLTTRWAPHPRSQSAVAGAGVWRLASHTVVAPRQSTSHKRSQSRSRVTEGTANTVTVAQAVMMQPGYRPYPQHQQMVVPPPPPQHQQHHPQSQQPQRVSYSGGSSRKGGIGPMMSAGPHHQMPAVSQAQQARNQQEAALQFEMAKRRSRKPTDKNLPDGIDDCIVGDVSKNYRELRDFERRLDATMTRKRLDIVDAVNRSAKRWKTLRIWITNTAENQIWQGNGLNVDTFDFNSNLEPTYRVKVEARLLDDDEDIDSDGHEETKGVADEPDRMEEDGPADSKDKTSKPPRYRFSHFFKALHVDFPDSRGGAEQGVEWKKPERVGGSPNLPAAADFDELTFKRNGDENLNITINLIRHEDPERYALSPQLEDIVDMREATRQEIVMGLWEYIKMMGLQEDEEKRNFRCDELLRSAFGGIETGAIFKLTDYISPHLQPLPPVQLPYTIRLDEEFHKDPQPTIYDVRVAVDDPLREQMTAFLNNAGYAGMLKEVASLDEKLAIIVQAIHVSKAKHGFLQALSEDPATFVRNWLSSQKRDLDVILGEAMRGGGEDANGDEWRKGGKDSIWGTVNARESVNSLLSRMPTQPQPR</sequence>
<feature type="compositionally biased region" description="Low complexity" evidence="1">
    <location>
        <begin position="186"/>
        <end position="198"/>
    </location>
</feature>
<evidence type="ECO:0000313" key="4">
    <source>
        <dbReference type="Proteomes" id="UP001148614"/>
    </source>
</evidence>
<dbReference type="AlphaFoldDB" id="A0A9W8TJU4"/>
<gene>
    <name evidence="3" type="ORF">NPX13_g6754</name>
</gene>
<name>A0A9W8TJU4_9PEZI</name>
<dbReference type="PANTHER" id="PTHR13844">
    <property type="entry name" value="SWI/SNF-RELATED MATRIX-ASSOCIATED ACTIN-DEPENDENT REGULATOR OF CHROMATIN SUBFAMILY D"/>
    <property type="match status" value="1"/>
</dbReference>
<feature type="compositionally biased region" description="Polar residues" evidence="1">
    <location>
        <begin position="106"/>
        <end position="115"/>
    </location>
</feature>
<feature type="domain" description="DM2" evidence="2">
    <location>
        <begin position="420"/>
        <end position="498"/>
    </location>
</feature>
<dbReference type="InterPro" id="IPR019835">
    <property type="entry name" value="SWIB_domain"/>
</dbReference>
<feature type="region of interest" description="Disordered" evidence="1">
    <location>
        <begin position="55"/>
        <end position="74"/>
    </location>
</feature>
<dbReference type="InterPro" id="IPR036885">
    <property type="entry name" value="SWIB_MDM2_dom_sf"/>
</dbReference>
<dbReference type="InterPro" id="IPR003121">
    <property type="entry name" value="SWIB_MDM2_domain"/>
</dbReference>
<dbReference type="Proteomes" id="UP001148614">
    <property type="component" value="Unassembled WGS sequence"/>
</dbReference>
<proteinExistence type="predicted"/>
<feature type="region of interest" description="Disordered" evidence="1">
    <location>
        <begin position="132"/>
        <end position="198"/>
    </location>
</feature>
<dbReference type="Pfam" id="PF02201">
    <property type="entry name" value="SWIB"/>
    <property type="match status" value="1"/>
</dbReference>
<dbReference type="CDD" id="cd10568">
    <property type="entry name" value="SWIB_like"/>
    <property type="match status" value="1"/>
</dbReference>
<evidence type="ECO:0000256" key="1">
    <source>
        <dbReference type="SAM" id="MobiDB-lite"/>
    </source>
</evidence>
<protein>
    <recommendedName>
        <fullName evidence="2">DM2 domain-containing protein</fullName>
    </recommendedName>
</protein>
<evidence type="ECO:0000313" key="3">
    <source>
        <dbReference type="EMBL" id="KAJ3567482.1"/>
    </source>
</evidence>
<evidence type="ECO:0000259" key="2">
    <source>
        <dbReference type="PROSITE" id="PS51925"/>
    </source>
</evidence>
<reference evidence="3" key="1">
    <citation type="submission" date="2022-07" db="EMBL/GenBank/DDBJ databases">
        <title>Genome Sequence of Xylaria arbuscula.</title>
        <authorList>
            <person name="Buettner E."/>
        </authorList>
    </citation>
    <scope>NUCLEOTIDE SEQUENCE</scope>
    <source>
        <strain evidence="3">VT107</strain>
    </source>
</reference>